<dbReference type="EMBL" id="PNHG01000003">
    <property type="protein sequence ID" value="PMC64941.1"/>
    <property type="molecule type" value="Genomic_DNA"/>
</dbReference>
<organism evidence="1 2">
    <name type="scientific">Corynebacterium tuscaniense</name>
    <dbReference type="NCBI Taxonomy" id="302449"/>
    <lineage>
        <taxon>Bacteria</taxon>
        <taxon>Bacillati</taxon>
        <taxon>Actinomycetota</taxon>
        <taxon>Actinomycetes</taxon>
        <taxon>Mycobacteriales</taxon>
        <taxon>Corynebacteriaceae</taxon>
        <taxon>Corynebacterium</taxon>
    </lineage>
</organism>
<evidence type="ECO:0000313" key="1">
    <source>
        <dbReference type="EMBL" id="PMC64941.1"/>
    </source>
</evidence>
<accession>A0A2N6T6J4</accession>
<sequence length="272" mass="28356">MNLPPSLIEELVSYLPEVPEARSLVEALVGDEGGMGAVGVDRRRLAVSADSYDALVEPVSKAVDAVLGAHPDAEELRAHMVSGLARMGDAAREADLAGVPPASAMEVIGVLPLFDDTGIAYWSVYLSSSVPVEYEAGQTFPVLRPEIATAARAEGVDPLWDTLAPAIPPNDFGELVFFLPAEALTSGVDNAQIPQVGDYWTLGHASGEPVWLSSTVDARGSALAGVRAAVFAAAERGAGVNVELLVDAAGSHEPGLRALADASHWLRLTQAD</sequence>
<proteinExistence type="predicted"/>
<keyword evidence="2" id="KW-1185">Reference proteome</keyword>
<evidence type="ECO:0000313" key="2">
    <source>
        <dbReference type="Proteomes" id="UP000235836"/>
    </source>
</evidence>
<reference evidence="1 2" key="1">
    <citation type="submission" date="2017-09" db="EMBL/GenBank/DDBJ databases">
        <title>Bacterial strain isolated from the female urinary microbiota.</title>
        <authorList>
            <person name="Thomas-White K."/>
            <person name="Kumar N."/>
            <person name="Forster S."/>
            <person name="Putonti C."/>
            <person name="Lawley T."/>
            <person name="Wolfe A.J."/>
        </authorList>
    </citation>
    <scope>NUCLEOTIDE SEQUENCE [LARGE SCALE GENOMIC DNA]</scope>
    <source>
        <strain evidence="1 2">UMB0792</strain>
    </source>
</reference>
<gene>
    <name evidence="1" type="ORF">CJ203_02700</name>
</gene>
<name>A0A2N6T6J4_9CORY</name>
<comment type="caution">
    <text evidence="1">The sequence shown here is derived from an EMBL/GenBank/DDBJ whole genome shotgun (WGS) entry which is preliminary data.</text>
</comment>
<dbReference type="Proteomes" id="UP000235836">
    <property type="component" value="Unassembled WGS sequence"/>
</dbReference>
<dbReference type="AlphaFoldDB" id="A0A2N6T6J4"/>
<protein>
    <submittedName>
        <fullName evidence="1">Uncharacterized protein</fullName>
    </submittedName>
</protein>